<dbReference type="InterPro" id="IPR016156">
    <property type="entry name" value="FAD/NAD-linked_Rdtase_dimer_sf"/>
</dbReference>
<dbReference type="OrthoDB" id="27922at2157"/>
<dbReference type="Pfam" id="PF02852">
    <property type="entry name" value="Pyr_redox_dim"/>
    <property type="match status" value="1"/>
</dbReference>
<keyword evidence="4" id="KW-0274">FAD</keyword>
<protein>
    <submittedName>
        <fullName evidence="9">Pyridine nucleotide-disulfide oxidoreductase</fullName>
    </submittedName>
</protein>
<dbReference type="PRINTS" id="PR00368">
    <property type="entry name" value="FADPNR"/>
</dbReference>
<keyword evidence="3" id="KW-0285">Flavoprotein</keyword>
<evidence type="ECO:0000256" key="2">
    <source>
        <dbReference type="ARBA" id="ARBA00009130"/>
    </source>
</evidence>
<dbReference type="InterPro" id="IPR036188">
    <property type="entry name" value="FAD/NAD-bd_sf"/>
</dbReference>
<dbReference type="GO" id="GO:0016491">
    <property type="term" value="F:oxidoreductase activity"/>
    <property type="evidence" value="ECO:0007669"/>
    <property type="project" value="UniProtKB-KW"/>
</dbReference>
<evidence type="ECO:0000256" key="5">
    <source>
        <dbReference type="ARBA" id="ARBA00023002"/>
    </source>
</evidence>
<dbReference type="Gene3D" id="3.50.50.60">
    <property type="entry name" value="FAD/NAD(P)-binding domain"/>
    <property type="match status" value="2"/>
</dbReference>
<sequence>MDGHTADKPAVTDDHPVVIVGGDAAGMSAASKLKRERPDREVIVFEKGDWVSYGACGLPYYIKGEVESLSDLVSIPPEKFRSERGIDLRTNHEVVEIDTESREVTVERHEEPDNESGTETITQPYGTLLIATGARAVEPPFDGMELDGVFTLHEMDAAKEIREYLGLETGGDSEAAVNARSVAIVGGGYVGIEMAEAFAAHGLEVHLYEMLPHVLQPFGEETAEVVENHLDEQGIDLHLETAVEGFLSASETDTVETAETDDKSVAAIEAGGQRMPVDMVLVGVGVVPNVEIAETAGIETGSTGAIATDEYGETNVEGVYAAGDCAEARHVVTDEPDHVPLALTANRAGRAIGSTLAGEPTPVGPIAGTAVLKAFDLEVARTGVIDPERARSNGFDPVSVTISAPTRAHYYPGGVELQVTLVADAASNRVLGASIVGEEGAAKRIDTVATALSAELTVPELEKLDLSYAPPFSPVWDPVLTAAKVLNGKLEPSGG</sequence>
<accession>A0A343TKD7</accession>
<dbReference type="AlphaFoldDB" id="A0A343TKD7"/>
<keyword evidence="10" id="KW-1185">Reference proteome</keyword>
<name>A0A343TKD7_9EURY</name>
<dbReference type="SUPFAM" id="SSF51905">
    <property type="entry name" value="FAD/NAD(P)-binding domain"/>
    <property type="match status" value="1"/>
</dbReference>
<dbReference type="InterPro" id="IPR050260">
    <property type="entry name" value="FAD-bd_OxRdtase"/>
</dbReference>
<keyword evidence="6" id="KW-0676">Redox-active center</keyword>
<evidence type="ECO:0000256" key="3">
    <source>
        <dbReference type="ARBA" id="ARBA00022630"/>
    </source>
</evidence>
<feature type="domain" description="FAD/NAD(P)-binding" evidence="8">
    <location>
        <begin position="16"/>
        <end position="342"/>
    </location>
</feature>
<dbReference type="KEGG" id="hdf:AArcSl_1934"/>
<proteinExistence type="inferred from homology"/>
<evidence type="ECO:0000259" key="7">
    <source>
        <dbReference type="Pfam" id="PF02852"/>
    </source>
</evidence>
<dbReference type="InterPro" id="IPR004099">
    <property type="entry name" value="Pyr_nucl-diS_OxRdtase_dimer"/>
</dbReference>
<dbReference type="EMBL" id="CP025066">
    <property type="protein sequence ID" value="AUX09559.1"/>
    <property type="molecule type" value="Genomic_DNA"/>
</dbReference>
<organism evidence="9 10">
    <name type="scientific">Halalkaliarchaeum desulfuricum</name>
    <dbReference type="NCBI Taxonomy" id="2055893"/>
    <lineage>
        <taxon>Archaea</taxon>
        <taxon>Methanobacteriati</taxon>
        <taxon>Methanobacteriota</taxon>
        <taxon>Stenosarchaea group</taxon>
        <taxon>Halobacteria</taxon>
        <taxon>Halobacteriales</taxon>
        <taxon>Haloferacaceae</taxon>
        <taxon>Halalkaliarchaeum</taxon>
    </lineage>
</organism>
<dbReference type="PRINTS" id="PR00411">
    <property type="entry name" value="PNDRDTASEI"/>
</dbReference>
<dbReference type="PANTHER" id="PTHR43429">
    <property type="entry name" value="PYRIDINE NUCLEOTIDE-DISULFIDE OXIDOREDUCTASE DOMAIN-CONTAINING"/>
    <property type="match status" value="1"/>
</dbReference>
<evidence type="ECO:0000313" key="9">
    <source>
        <dbReference type="EMBL" id="AUX09559.1"/>
    </source>
</evidence>
<dbReference type="GeneID" id="37878288"/>
<evidence type="ECO:0000256" key="6">
    <source>
        <dbReference type="ARBA" id="ARBA00023284"/>
    </source>
</evidence>
<comment type="similarity">
    <text evidence="2">Belongs to the class-III pyridine nucleotide-disulfide oxidoreductase family.</text>
</comment>
<dbReference type="RefSeq" id="WP_119818320.1">
    <property type="nucleotide sequence ID" value="NZ_CP025066.1"/>
</dbReference>
<dbReference type="SUPFAM" id="SSF55424">
    <property type="entry name" value="FAD/NAD-linked reductases, dimerisation (C-terminal) domain"/>
    <property type="match status" value="1"/>
</dbReference>
<comment type="cofactor">
    <cofactor evidence="1">
        <name>FAD</name>
        <dbReference type="ChEBI" id="CHEBI:57692"/>
    </cofactor>
</comment>
<evidence type="ECO:0000313" key="10">
    <source>
        <dbReference type="Proteomes" id="UP000263012"/>
    </source>
</evidence>
<keyword evidence="5" id="KW-0560">Oxidoreductase</keyword>
<gene>
    <name evidence="9" type="ORF">AArcSl_1934</name>
</gene>
<evidence type="ECO:0000256" key="1">
    <source>
        <dbReference type="ARBA" id="ARBA00001974"/>
    </source>
</evidence>
<dbReference type="PANTHER" id="PTHR43429:SF1">
    <property type="entry name" value="NAD(P)H SULFUR OXIDOREDUCTASE (COA-DEPENDENT)"/>
    <property type="match status" value="1"/>
</dbReference>
<dbReference type="Proteomes" id="UP000263012">
    <property type="component" value="Chromosome"/>
</dbReference>
<evidence type="ECO:0000256" key="4">
    <source>
        <dbReference type="ARBA" id="ARBA00022827"/>
    </source>
</evidence>
<feature type="domain" description="Pyridine nucleotide-disulphide oxidoreductase dimerisation" evidence="7">
    <location>
        <begin position="374"/>
        <end position="474"/>
    </location>
</feature>
<evidence type="ECO:0000259" key="8">
    <source>
        <dbReference type="Pfam" id="PF07992"/>
    </source>
</evidence>
<dbReference type="Pfam" id="PF07992">
    <property type="entry name" value="Pyr_redox_2"/>
    <property type="match status" value="1"/>
</dbReference>
<reference evidence="10" key="1">
    <citation type="submission" date="2017-11" db="EMBL/GenBank/DDBJ databases">
        <title>Phenotypic and genomic properties of facultatively anaerobic sulfur-reducing natronoarchaea from hypersaline soda lakes.</title>
        <authorList>
            <person name="Sorokin D.Y."/>
            <person name="Kublanov I.V."/>
            <person name="Roman P."/>
            <person name="Sinninghe Damste J.S."/>
            <person name="Golyshin P.N."/>
            <person name="Rojo D."/>
            <person name="Ciordia S."/>
            <person name="Mena M.D.C."/>
            <person name="Ferrer M."/>
            <person name="Messina E."/>
            <person name="Smedile F."/>
            <person name="La Spada G."/>
            <person name="La Cono V."/>
            <person name="Yakimov M.M."/>
        </authorList>
    </citation>
    <scope>NUCLEOTIDE SEQUENCE [LARGE SCALE GENOMIC DNA]</scope>
    <source>
        <strain evidence="10">AArc-Sl</strain>
    </source>
</reference>
<dbReference type="InterPro" id="IPR023753">
    <property type="entry name" value="FAD/NAD-binding_dom"/>
</dbReference>